<dbReference type="EMBL" id="JACHMH010000001">
    <property type="protein sequence ID" value="MBB4679999.1"/>
    <property type="molecule type" value="Genomic_DNA"/>
</dbReference>
<dbReference type="Gene3D" id="3.40.50.300">
    <property type="entry name" value="P-loop containing nucleotide triphosphate hydrolases"/>
    <property type="match status" value="1"/>
</dbReference>
<dbReference type="Proteomes" id="UP000533598">
    <property type="component" value="Unassembled WGS sequence"/>
</dbReference>
<dbReference type="PANTHER" id="PTHR47691">
    <property type="entry name" value="REGULATOR-RELATED"/>
    <property type="match status" value="1"/>
</dbReference>
<dbReference type="InterPro" id="IPR011990">
    <property type="entry name" value="TPR-like_helical_dom_sf"/>
</dbReference>
<dbReference type="RefSeq" id="WP_185005681.1">
    <property type="nucleotide sequence ID" value="NZ_BAAAUI010000019.1"/>
</dbReference>
<dbReference type="SUPFAM" id="SSF52540">
    <property type="entry name" value="P-loop containing nucleoside triphosphate hydrolases"/>
    <property type="match status" value="1"/>
</dbReference>
<dbReference type="Pfam" id="PF13424">
    <property type="entry name" value="TPR_12"/>
    <property type="match status" value="1"/>
</dbReference>
<accession>A0A7W7CIA5</accession>
<name>A0A7W7CIA5_9PSEU</name>
<keyword evidence="3" id="KW-1185">Reference proteome</keyword>
<dbReference type="Gene3D" id="1.25.40.10">
    <property type="entry name" value="Tetratricopeptide repeat domain"/>
    <property type="match status" value="2"/>
</dbReference>
<evidence type="ECO:0000259" key="1">
    <source>
        <dbReference type="SMART" id="SM00382"/>
    </source>
</evidence>
<dbReference type="SMART" id="SM00382">
    <property type="entry name" value="AAA"/>
    <property type="match status" value="1"/>
</dbReference>
<dbReference type="PRINTS" id="PR00364">
    <property type="entry name" value="DISEASERSIST"/>
</dbReference>
<dbReference type="InterPro" id="IPR027417">
    <property type="entry name" value="P-loop_NTPase"/>
</dbReference>
<reference evidence="2 3" key="1">
    <citation type="submission" date="2020-08" db="EMBL/GenBank/DDBJ databases">
        <title>Sequencing the genomes of 1000 actinobacteria strains.</title>
        <authorList>
            <person name="Klenk H.-P."/>
        </authorList>
    </citation>
    <scope>NUCLEOTIDE SEQUENCE [LARGE SCALE GENOMIC DNA]</scope>
    <source>
        <strain evidence="2 3">DSM 44230</strain>
    </source>
</reference>
<proteinExistence type="predicted"/>
<dbReference type="InterPro" id="IPR019734">
    <property type="entry name" value="TPR_rpt"/>
</dbReference>
<evidence type="ECO:0000313" key="3">
    <source>
        <dbReference type="Proteomes" id="UP000533598"/>
    </source>
</evidence>
<gene>
    <name evidence="2" type="ORF">HNR67_006117</name>
</gene>
<dbReference type="SUPFAM" id="SSF48452">
    <property type="entry name" value="TPR-like"/>
    <property type="match status" value="1"/>
</dbReference>
<dbReference type="AlphaFoldDB" id="A0A7W7CIA5"/>
<comment type="caution">
    <text evidence="2">The sequence shown here is derived from an EMBL/GenBank/DDBJ whole genome shotgun (WGS) entry which is preliminary data.</text>
</comment>
<dbReference type="PANTHER" id="PTHR47691:SF3">
    <property type="entry name" value="HTH-TYPE TRANSCRIPTIONAL REGULATOR RV0890C-RELATED"/>
    <property type="match status" value="1"/>
</dbReference>
<sequence>MSEPSGTHNDTSGEVHGPLVQAGSIGHLSLNAAEGPLPVPRQLPWVAPDFTGRTEQLAALDALLPSASDPSVIAAVDGPAGVGKTALALRWAHRVQDRFPDGTLYADLRGYGPGKPASPTQVLGEFLGGLGLLPSRIPPGLTARAGQYRTLLADRRVLIVLDNADTADQVRPLLPGGSGCVVLVTSRAGLGGLVAGEGAVRIRLGLLTEPEAVALVWAMLGHRAEAEPRAVLALIAQCARLPLALRVAAGLATTRPYRTLAELVAELGSDPDRLDALSVPADARTAVRTVFGWSYHRLTDDQARVFRRLGLHPGPEISLHAAAVLAGLDLPTAQRLLDVLAEGHLVEPMRRDRYRLHDLLRAYAAERADLDDSPADRDQARRDLLGWYAHHGELAFRAVSPDMADWHAVAGAETGVGPEITFAGAEQAWAWAEDELVNTVPGVRAAAEHGLSGIVVRLATTSVPALLLRGRWEDGIEVCRLGLAAASELGDRTAEWHLLQHLGQTHRGLVQWVEAAEVFQAALTLAEELGDPVLLAMALCHLGSVCVEQGRYLQAREHLRAALPLSSGALRGHLESFIEYHLSAVHHGLGEYDQARAHAERSLSLLPADGNREAEAYLMHALARARQGAGEHREAAKLCKRALVVEPCLGDPRYHAAILDTLGESLRHLGEAVVALECWRSALAIFEEFGDQRAHALKQRLRELEALAGQ</sequence>
<dbReference type="SMART" id="SM00028">
    <property type="entry name" value="TPR"/>
    <property type="match status" value="5"/>
</dbReference>
<evidence type="ECO:0000313" key="2">
    <source>
        <dbReference type="EMBL" id="MBB4679999.1"/>
    </source>
</evidence>
<feature type="domain" description="AAA+ ATPase" evidence="1">
    <location>
        <begin position="70"/>
        <end position="214"/>
    </location>
</feature>
<dbReference type="InterPro" id="IPR003593">
    <property type="entry name" value="AAA+_ATPase"/>
</dbReference>
<protein>
    <submittedName>
        <fullName evidence="2">Tetratricopeptide (TPR) repeat protein</fullName>
    </submittedName>
</protein>
<organism evidence="2 3">
    <name type="scientific">Crossiella cryophila</name>
    <dbReference type="NCBI Taxonomy" id="43355"/>
    <lineage>
        <taxon>Bacteria</taxon>
        <taxon>Bacillati</taxon>
        <taxon>Actinomycetota</taxon>
        <taxon>Actinomycetes</taxon>
        <taxon>Pseudonocardiales</taxon>
        <taxon>Pseudonocardiaceae</taxon>
        <taxon>Crossiella</taxon>
    </lineage>
</organism>